<dbReference type="SUPFAM" id="SSF51230">
    <property type="entry name" value="Single hybrid motif"/>
    <property type="match status" value="1"/>
</dbReference>
<evidence type="ECO:0000256" key="3">
    <source>
        <dbReference type="ARBA" id="ARBA00030463"/>
    </source>
</evidence>
<keyword evidence="4" id="KW-1185">Reference proteome</keyword>
<dbReference type="PANTHER" id="PTHR13651:SF0">
    <property type="entry name" value="PROTEIN ABITRAM"/>
    <property type="match status" value="1"/>
</dbReference>
<dbReference type="Pfam" id="PF01597">
    <property type="entry name" value="GCV_H"/>
    <property type="match status" value="1"/>
</dbReference>
<protein>
    <recommendedName>
        <fullName evidence="2">Protein Abitram</fullName>
    </recommendedName>
    <alternativeName>
        <fullName evidence="3">Actin-binding transcription modulator</fullName>
    </alternativeName>
</protein>
<dbReference type="PANTHER" id="PTHR13651">
    <property type="entry name" value="PROTEIN ABITRAM"/>
    <property type="match status" value="1"/>
</dbReference>
<dbReference type="GeneID" id="101852343"/>
<dbReference type="RefSeq" id="XP_005104620.1">
    <property type="nucleotide sequence ID" value="XM_005104563.3"/>
</dbReference>
<dbReference type="Proteomes" id="UP000694888">
    <property type="component" value="Unplaced"/>
</dbReference>
<gene>
    <name evidence="5" type="primary">LOC101852343</name>
</gene>
<dbReference type="InterPro" id="IPR033753">
    <property type="entry name" value="GCV_H/Fam206"/>
</dbReference>
<evidence type="ECO:0000313" key="4">
    <source>
        <dbReference type="Proteomes" id="UP000694888"/>
    </source>
</evidence>
<dbReference type="InterPro" id="IPR011053">
    <property type="entry name" value="Single_hybrid_motif"/>
</dbReference>
<name>A0ABM0JYM5_APLCA</name>
<accession>A0ABM0JYM5</accession>
<organism evidence="4 5">
    <name type="scientific">Aplysia californica</name>
    <name type="common">California sea hare</name>
    <dbReference type="NCBI Taxonomy" id="6500"/>
    <lineage>
        <taxon>Eukaryota</taxon>
        <taxon>Metazoa</taxon>
        <taxon>Spiralia</taxon>
        <taxon>Lophotrochozoa</taxon>
        <taxon>Mollusca</taxon>
        <taxon>Gastropoda</taxon>
        <taxon>Heterobranchia</taxon>
        <taxon>Euthyneura</taxon>
        <taxon>Tectipleura</taxon>
        <taxon>Aplysiida</taxon>
        <taxon>Aplysioidea</taxon>
        <taxon>Aplysiidae</taxon>
        <taxon>Aplysia</taxon>
    </lineage>
</organism>
<evidence type="ECO:0000256" key="1">
    <source>
        <dbReference type="ARBA" id="ARBA00010764"/>
    </source>
</evidence>
<comment type="similarity">
    <text evidence="1">Belongs to the ABITRAM family.</text>
</comment>
<evidence type="ECO:0000256" key="2">
    <source>
        <dbReference type="ARBA" id="ARBA00019325"/>
    </source>
</evidence>
<reference evidence="5" key="1">
    <citation type="submission" date="2025-08" db="UniProtKB">
        <authorList>
            <consortium name="RefSeq"/>
        </authorList>
    </citation>
    <scope>IDENTIFICATION</scope>
</reference>
<dbReference type="InterPro" id="IPR039169">
    <property type="entry name" value="Abitram"/>
</dbReference>
<proteinExistence type="inferred from homology"/>
<dbReference type="Gene3D" id="2.40.50.100">
    <property type="match status" value="1"/>
</dbReference>
<sequence length="179" mass="20186">MAETQQSTNLEKPPPGVVERYFKKHFRIDLKGKKYEDQVVLTHSNRVCVVCIAESHPICSEKKEVIKVDFEVKGSNRMDNKMSGKAKRGAQWLGPTAVLCEVTCSDESKYTLYCCVKGQLVEVNENLITKPCLLTEKPLGAGYLAVMLPGLKHFDKEIAQLMCEEKYKKALEERSTNVS</sequence>
<evidence type="ECO:0000313" key="5">
    <source>
        <dbReference type="RefSeq" id="XP_005104620.1"/>
    </source>
</evidence>